<organism evidence="3 4">
    <name type="scientific">Ammoniphilus resinae</name>
    <dbReference type="NCBI Taxonomy" id="861532"/>
    <lineage>
        <taxon>Bacteria</taxon>
        <taxon>Bacillati</taxon>
        <taxon>Bacillota</taxon>
        <taxon>Bacilli</taxon>
        <taxon>Bacillales</taxon>
        <taxon>Paenibacillaceae</taxon>
        <taxon>Aneurinibacillus group</taxon>
        <taxon>Ammoniphilus</taxon>
    </lineage>
</organism>
<proteinExistence type="inferred from homology"/>
<dbReference type="SMART" id="SM00852">
    <property type="entry name" value="MoCF_biosynth"/>
    <property type="match status" value="1"/>
</dbReference>
<reference evidence="3 4" key="1">
    <citation type="submission" date="2021-03" db="EMBL/GenBank/DDBJ databases">
        <title>Genomic Encyclopedia of Type Strains, Phase IV (KMG-IV): sequencing the most valuable type-strain genomes for metagenomic binning, comparative biology and taxonomic classification.</title>
        <authorList>
            <person name="Goeker M."/>
        </authorList>
    </citation>
    <scope>NUCLEOTIDE SEQUENCE [LARGE SCALE GENOMIC DNA]</scope>
    <source>
        <strain evidence="3 4">DSM 24738</strain>
    </source>
</reference>
<gene>
    <name evidence="1" type="primary">cinA</name>
    <name evidence="3" type="ORF">J2Z37_001564</name>
</gene>
<comment type="caution">
    <text evidence="3">The sequence shown here is derived from an EMBL/GenBank/DDBJ whole genome shotgun (WGS) entry which is preliminary data.</text>
</comment>
<dbReference type="InterPro" id="IPR036653">
    <property type="entry name" value="CinA-like_C"/>
</dbReference>
<dbReference type="InterPro" id="IPR050101">
    <property type="entry name" value="CinA"/>
</dbReference>
<dbReference type="Proteomes" id="UP001519343">
    <property type="component" value="Unassembled WGS sequence"/>
</dbReference>
<dbReference type="InterPro" id="IPR001453">
    <property type="entry name" value="MoaB/Mog_dom"/>
</dbReference>
<dbReference type="InterPro" id="IPR041424">
    <property type="entry name" value="CinA_KH"/>
</dbReference>
<dbReference type="GO" id="GO:0019159">
    <property type="term" value="F:nicotinamide-nucleotide amidase activity"/>
    <property type="evidence" value="ECO:0007669"/>
    <property type="project" value="UniProtKB-EC"/>
</dbReference>
<evidence type="ECO:0000313" key="4">
    <source>
        <dbReference type="Proteomes" id="UP001519343"/>
    </source>
</evidence>
<dbReference type="RefSeq" id="WP_209809659.1">
    <property type="nucleotide sequence ID" value="NZ_JAGGKT010000003.1"/>
</dbReference>
<dbReference type="CDD" id="cd00885">
    <property type="entry name" value="cinA"/>
    <property type="match status" value="1"/>
</dbReference>
<dbReference type="Gene3D" id="3.30.70.2860">
    <property type="match status" value="1"/>
</dbReference>
<dbReference type="EMBL" id="JAGGKT010000003">
    <property type="protein sequence ID" value="MBP1931563.1"/>
    <property type="molecule type" value="Genomic_DNA"/>
</dbReference>
<dbReference type="InterPro" id="IPR008135">
    <property type="entry name" value="Competence-induced_CinA"/>
</dbReference>
<evidence type="ECO:0000256" key="1">
    <source>
        <dbReference type="HAMAP-Rule" id="MF_00226"/>
    </source>
</evidence>
<dbReference type="NCBIfam" id="TIGR00177">
    <property type="entry name" value="molyb_syn"/>
    <property type="match status" value="1"/>
</dbReference>
<evidence type="ECO:0000313" key="3">
    <source>
        <dbReference type="EMBL" id="MBP1931563.1"/>
    </source>
</evidence>
<protein>
    <recommendedName>
        <fullName evidence="1">Putative competence-damage inducible protein</fullName>
    </recommendedName>
</protein>
<dbReference type="PIRSF" id="PIRSF006728">
    <property type="entry name" value="CinA"/>
    <property type="match status" value="1"/>
</dbReference>
<comment type="similarity">
    <text evidence="1">Belongs to the CinA family.</text>
</comment>
<dbReference type="Gene3D" id="3.40.980.10">
    <property type="entry name" value="MoaB/Mog-like domain"/>
    <property type="match status" value="1"/>
</dbReference>
<dbReference type="SUPFAM" id="SSF53218">
    <property type="entry name" value="Molybdenum cofactor biosynthesis proteins"/>
    <property type="match status" value="1"/>
</dbReference>
<dbReference type="InterPro" id="IPR008136">
    <property type="entry name" value="CinA_C"/>
</dbReference>
<accession>A0ABS4GMR3</accession>
<dbReference type="InterPro" id="IPR036425">
    <property type="entry name" value="MoaB/Mog-like_dom_sf"/>
</dbReference>
<dbReference type="Pfam" id="PF02464">
    <property type="entry name" value="CinA"/>
    <property type="match status" value="1"/>
</dbReference>
<keyword evidence="3" id="KW-0378">Hydrolase</keyword>
<dbReference type="PANTHER" id="PTHR13939:SF0">
    <property type="entry name" value="NMN AMIDOHYDROLASE-LIKE PROTEIN YFAY"/>
    <property type="match status" value="1"/>
</dbReference>
<dbReference type="PANTHER" id="PTHR13939">
    <property type="entry name" value="NICOTINAMIDE-NUCLEOTIDE AMIDOHYDROLASE PNCC"/>
    <property type="match status" value="1"/>
</dbReference>
<dbReference type="NCBIfam" id="TIGR00199">
    <property type="entry name" value="PncC_domain"/>
    <property type="match status" value="1"/>
</dbReference>
<dbReference type="Pfam" id="PF18146">
    <property type="entry name" value="CinA_KH"/>
    <property type="match status" value="1"/>
</dbReference>
<name>A0ABS4GMR3_9BACL</name>
<feature type="domain" description="MoaB/Mog" evidence="2">
    <location>
        <begin position="4"/>
        <end position="171"/>
    </location>
</feature>
<sequence length="414" mass="44461">MKAEIIAVGTELLLGQIANTNAQFISKKLAEVGIDVLYHSVVGDNAARLAGLVETAQQRSDIIIFTGGLGPTKDDLTKETIARCMGKTLVENSEAMEQILAFFARRGTPMTENNRKQALVIEGSTVFPNDHGMAPGMAVESSGIRYLLFPGPPKELNPMFENYALPYLLSLSSDSQVVHSKVLRFYGIGESLLEEKLIDLIDGQSNPTIAPLANEAEVTIRITAKTDTTQKADEMISEVEKEIERRVGEFIYGYNQDSLHSVLVGKLKENGLTLSLAESCTGGLISHLITNIPGSSEVYAGGYVSYTEKAKVQALGVDPALTQKYGTVSEEVASAMAVQAKTNMSADIALSVTGVAGPGTVEGKPVGQIFIGVATATGEKVYSLKLSGTREGIQLRAAKYGMYYLLKELVNERN</sequence>
<dbReference type="NCBIfam" id="NF001813">
    <property type="entry name" value="PRK00549.1"/>
    <property type="match status" value="1"/>
</dbReference>
<dbReference type="NCBIfam" id="TIGR00200">
    <property type="entry name" value="cinA_nterm"/>
    <property type="match status" value="1"/>
</dbReference>
<dbReference type="HAMAP" id="MF_00226_B">
    <property type="entry name" value="CinA_B"/>
    <property type="match status" value="1"/>
</dbReference>
<dbReference type="SUPFAM" id="SSF142433">
    <property type="entry name" value="CinA-like"/>
    <property type="match status" value="1"/>
</dbReference>
<dbReference type="Gene3D" id="3.90.950.20">
    <property type="entry name" value="CinA-like"/>
    <property type="match status" value="1"/>
</dbReference>
<keyword evidence="4" id="KW-1185">Reference proteome</keyword>
<dbReference type="Pfam" id="PF00994">
    <property type="entry name" value="MoCF_biosynth"/>
    <property type="match status" value="1"/>
</dbReference>
<evidence type="ECO:0000259" key="2">
    <source>
        <dbReference type="SMART" id="SM00852"/>
    </source>
</evidence>